<accession>A0AAJ7U634</accession>
<dbReference type="AlphaFoldDB" id="A0AAJ7U634"/>
<organism evidence="2 3">
    <name type="scientific">Petromyzon marinus</name>
    <name type="common">Sea lamprey</name>
    <dbReference type="NCBI Taxonomy" id="7757"/>
    <lineage>
        <taxon>Eukaryota</taxon>
        <taxon>Metazoa</taxon>
        <taxon>Chordata</taxon>
        <taxon>Craniata</taxon>
        <taxon>Vertebrata</taxon>
        <taxon>Cyclostomata</taxon>
        <taxon>Hyperoartia</taxon>
        <taxon>Petromyzontiformes</taxon>
        <taxon>Petromyzontidae</taxon>
        <taxon>Petromyzon</taxon>
    </lineage>
</organism>
<evidence type="ECO:0000256" key="1">
    <source>
        <dbReference type="SAM" id="MobiDB-lite"/>
    </source>
</evidence>
<evidence type="ECO:0000313" key="3">
    <source>
        <dbReference type="RefSeq" id="XP_032828978.1"/>
    </source>
</evidence>
<feature type="region of interest" description="Disordered" evidence="1">
    <location>
        <begin position="305"/>
        <end position="343"/>
    </location>
</feature>
<gene>
    <name evidence="3" type="primary">LOC116953168</name>
</gene>
<name>A0AAJ7U634_PETMA</name>
<protein>
    <submittedName>
        <fullName evidence="3">Uncharacterized protein LOC116953168 isoform X1</fullName>
    </submittedName>
</protein>
<keyword evidence="2" id="KW-1185">Reference proteome</keyword>
<feature type="compositionally biased region" description="Basic and acidic residues" evidence="1">
    <location>
        <begin position="198"/>
        <end position="210"/>
    </location>
</feature>
<dbReference type="Proteomes" id="UP001318040">
    <property type="component" value="Chromosome 50"/>
</dbReference>
<sequence>MDVSRCNPYQVMLTMASLVGFVTWQGVMEPAIWLPPSILKVSDHLGVNSLIGYLDNLGGNAASLGNPDDLGGNAALLGNPDDLGGNAALLGNPDDLGGSAALLGNPDDLGGNVAPLGNPDDLGGSAALLGNPDDLGGNVAPLGNPDDLGGSAALLGNPDDLGGNAAPLGNPDDLGGNAPMAYADFASTDFPSQSIPDSNEREDVPAEQRPCDIQPPPEPREQHRHSLLSTVISAISTGFSAVQVIAWIWARKKPRDGGLSPQLVRKAFVYNSKARYFQRRNPRGVMVIRTLLVSKEDAGRPRKMKDFAGSMMTGRRRVQDGGGPAKTTSPWSLPSLPSWIRRQ</sequence>
<feature type="compositionally biased region" description="Low complexity" evidence="1">
    <location>
        <begin position="329"/>
        <end position="343"/>
    </location>
</feature>
<dbReference type="KEGG" id="pmrn:116953168"/>
<evidence type="ECO:0000313" key="2">
    <source>
        <dbReference type="Proteomes" id="UP001318040"/>
    </source>
</evidence>
<proteinExistence type="predicted"/>
<dbReference type="RefSeq" id="XP_032828978.1">
    <property type="nucleotide sequence ID" value="XM_032973087.1"/>
</dbReference>
<reference evidence="3" key="1">
    <citation type="submission" date="2025-08" db="UniProtKB">
        <authorList>
            <consortium name="RefSeq"/>
        </authorList>
    </citation>
    <scope>IDENTIFICATION</scope>
    <source>
        <tissue evidence="3">Sperm</tissue>
    </source>
</reference>
<feature type="region of interest" description="Disordered" evidence="1">
    <location>
        <begin position="188"/>
        <end position="222"/>
    </location>
</feature>